<proteinExistence type="predicted"/>
<evidence type="ECO:0000313" key="1">
    <source>
        <dbReference type="EMBL" id="KAJ7224596.1"/>
    </source>
</evidence>
<reference evidence="1" key="1">
    <citation type="submission" date="2023-03" db="EMBL/GenBank/DDBJ databases">
        <title>Massive genome expansion in bonnet fungi (Mycena s.s.) driven by repeated elements and novel gene families across ecological guilds.</title>
        <authorList>
            <consortium name="Lawrence Berkeley National Laboratory"/>
            <person name="Harder C.B."/>
            <person name="Miyauchi S."/>
            <person name="Viragh M."/>
            <person name="Kuo A."/>
            <person name="Thoen E."/>
            <person name="Andreopoulos B."/>
            <person name="Lu D."/>
            <person name="Skrede I."/>
            <person name="Drula E."/>
            <person name="Henrissat B."/>
            <person name="Morin E."/>
            <person name="Kohler A."/>
            <person name="Barry K."/>
            <person name="LaButti K."/>
            <person name="Morin E."/>
            <person name="Salamov A."/>
            <person name="Lipzen A."/>
            <person name="Mereny Z."/>
            <person name="Hegedus B."/>
            <person name="Baldrian P."/>
            <person name="Stursova M."/>
            <person name="Weitz H."/>
            <person name="Taylor A."/>
            <person name="Grigoriev I.V."/>
            <person name="Nagy L.G."/>
            <person name="Martin F."/>
            <person name="Kauserud H."/>
        </authorList>
    </citation>
    <scope>NUCLEOTIDE SEQUENCE</scope>
    <source>
        <strain evidence="1">9144</strain>
    </source>
</reference>
<evidence type="ECO:0000313" key="2">
    <source>
        <dbReference type="Proteomes" id="UP001219525"/>
    </source>
</evidence>
<sequence>MYRARFAEALRLTLEVRLTFDSEPSEHNAVSLSFIQFIENEKEVRSRPFGVACAYLPHIWAAYLVMETTQRGYYPSHHDQLLMTGPGRAAVFAESLCIESRRIARARAPSPVRALCIPRHTPRSNLARQLYEEITGGMRTTSFAQFRPPHSRFRAPRSAPWTQENTITVTSSLTQLHSIWSLIFEHARLIPATCHLPNQRDRASEHPVLRFLVACSRALALHRELAWRVAIAISPSPPQPTSTEHGDTLADLWAAERLTLLRRQVKNMADATRDGARHRACTAVHAVVTAYHAWPARRGRRLGGVLPRRGGCDGRGGVLPEHAATMETCALSYPIYISPFA</sequence>
<gene>
    <name evidence="1" type="ORF">GGX14DRAFT_557455</name>
</gene>
<name>A0AAD6YNL6_9AGAR</name>
<organism evidence="1 2">
    <name type="scientific">Mycena pura</name>
    <dbReference type="NCBI Taxonomy" id="153505"/>
    <lineage>
        <taxon>Eukaryota</taxon>
        <taxon>Fungi</taxon>
        <taxon>Dikarya</taxon>
        <taxon>Basidiomycota</taxon>
        <taxon>Agaricomycotina</taxon>
        <taxon>Agaricomycetes</taxon>
        <taxon>Agaricomycetidae</taxon>
        <taxon>Agaricales</taxon>
        <taxon>Marasmiineae</taxon>
        <taxon>Mycenaceae</taxon>
        <taxon>Mycena</taxon>
    </lineage>
</organism>
<comment type="caution">
    <text evidence="1">The sequence shown here is derived from an EMBL/GenBank/DDBJ whole genome shotgun (WGS) entry which is preliminary data.</text>
</comment>
<dbReference type="Proteomes" id="UP001219525">
    <property type="component" value="Unassembled WGS sequence"/>
</dbReference>
<dbReference type="EMBL" id="JARJCW010000005">
    <property type="protein sequence ID" value="KAJ7224596.1"/>
    <property type="molecule type" value="Genomic_DNA"/>
</dbReference>
<dbReference type="AlphaFoldDB" id="A0AAD6YNL6"/>
<protein>
    <submittedName>
        <fullName evidence="1">Uncharacterized protein</fullName>
    </submittedName>
</protein>
<accession>A0AAD6YNL6</accession>
<keyword evidence="2" id="KW-1185">Reference proteome</keyword>